<dbReference type="OrthoDB" id="3197992at2759"/>
<name>W4KBJ1_HETIT</name>
<dbReference type="GeneID" id="20667848"/>
<dbReference type="EMBL" id="KI925457">
    <property type="protein sequence ID" value="ETW83099.1"/>
    <property type="molecule type" value="Genomic_DNA"/>
</dbReference>
<sequence length="94" mass="11203">MLRKSIQRMRSRCRFHRFSIVAHPLLQHYVRLYSTGNTTDCNSPHCAFSAAHMHKTARTCMCHRVMYDDRRVLNLFQEPCDDCKEAGFDRGRRR</sequence>
<dbReference type="Proteomes" id="UP000030671">
    <property type="component" value="Unassembled WGS sequence"/>
</dbReference>
<dbReference type="HOGENOM" id="CLU_2386433_0_0_1"/>
<gene>
    <name evidence="1" type="ORF">HETIRDRAFT_163506</name>
</gene>
<dbReference type="eggNOG" id="ENOG502T1AE">
    <property type="taxonomic scope" value="Eukaryota"/>
</dbReference>
<dbReference type="AlphaFoldDB" id="W4KBJ1"/>
<dbReference type="InParanoid" id="W4KBJ1"/>
<accession>W4KBJ1</accession>
<proteinExistence type="predicted"/>
<keyword evidence="2" id="KW-1185">Reference proteome</keyword>
<reference evidence="1 2" key="1">
    <citation type="journal article" date="2012" name="New Phytol.">
        <title>Insight into trade-off between wood decay and parasitism from the genome of a fungal forest pathogen.</title>
        <authorList>
            <person name="Olson A."/>
            <person name="Aerts A."/>
            <person name="Asiegbu F."/>
            <person name="Belbahri L."/>
            <person name="Bouzid O."/>
            <person name="Broberg A."/>
            <person name="Canback B."/>
            <person name="Coutinho P.M."/>
            <person name="Cullen D."/>
            <person name="Dalman K."/>
            <person name="Deflorio G."/>
            <person name="van Diepen L.T."/>
            <person name="Dunand C."/>
            <person name="Duplessis S."/>
            <person name="Durling M."/>
            <person name="Gonthier P."/>
            <person name="Grimwood J."/>
            <person name="Fossdal C.G."/>
            <person name="Hansson D."/>
            <person name="Henrissat B."/>
            <person name="Hietala A."/>
            <person name="Himmelstrand K."/>
            <person name="Hoffmeister D."/>
            <person name="Hogberg N."/>
            <person name="James T.Y."/>
            <person name="Karlsson M."/>
            <person name="Kohler A."/>
            <person name="Kues U."/>
            <person name="Lee Y.H."/>
            <person name="Lin Y.C."/>
            <person name="Lind M."/>
            <person name="Lindquist E."/>
            <person name="Lombard V."/>
            <person name="Lucas S."/>
            <person name="Lunden K."/>
            <person name="Morin E."/>
            <person name="Murat C."/>
            <person name="Park J."/>
            <person name="Raffaello T."/>
            <person name="Rouze P."/>
            <person name="Salamov A."/>
            <person name="Schmutz J."/>
            <person name="Solheim H."/>
            <person name="Stahlberg J."/>
            <person name="Velez H."/>
            <person name="de Vries R.P."/>
            <person name="Wiebenga A."/>
            <person name="Woodward S."/>
            <person name="Yakovlev I."/>
            <person name="Garbelotto M."/>
            <person name="Martin F."/>
            <person name="Grigoriev I.V."/>
            <person name="Stenlid J."/>
        </authorList>
    </citation>
    <scope>NUCLEOTIDE SEQUENCE [LARGE SCALE GENOMIC DNA]</scope>
    <source>
        <strain evidence="1 2">TC 32-1</strain>
    </source>
</reference>
<dbReference type="RefSeq" id="XP_009545383.1">
    <property type="nucleotide sequence ID" value="XM_009547088.1"/>
</dbReference>
<organism evidence="1 2">
    <name type="scientific">Heterobasidion irregulare (strain TC 32-1)</name>
    <dbReference type="NCBI Taxonomy" id="747525"/>
    <lineage>
        <taxon>Eukaryota</taxon>
        <taxon>Fungi</taxon>
        <taxon>Dikarya</taxon>
        <taxon>Basidiomycota</taxon>
        <taxon>Agaricomycotina</taxon>
        <taxon>Agaricomycetes</taxon>
        <taxon>Russulales</taxon>
        <taxon>Bondarzewiaceae</taxon>
        <taxon>Heterobasidion</taxon>
        <taxon>Heterobasidion annosum species complex</taxon>
    </lineage>
</organism>
<evidence type="ECO:0000313" key="2">
    <source>
        <dbReference type="Proteomes" id="UP000030671"/>
    </source>
</evidence>
<evidence type="ECO:0000313" key="1">
    <source>
        <dbReference type="EMBL" id="ETW83099.1"/>
    </source>
</evidence>
<protein>
    <submittedName>
        <fullName evidence="1">Uncharacterized protein</fullName>
    </submittedName>
</protein>
<dbReference type="KEGG" id="hir:HETIRDRAFT_163506"/>